<dbReference type="PANTHER" id="PTHR42928:SF5">
    <property type="entry name" value="BLR1237 PROTEIN"/>
    <property type="match status" value="1"/>
</dbReference>
<proteinExistence type="inferred from homology"/>
<dbReference type="EMBL" id="PSNX01000008">
    <property type="protein sequence ID" value="PPE66325.1"/>
    <property type="molecule type" value="Genomic_DNA"/>
</dbReference>
<evidence type="ECO:0000313" key="2">
    <source>
        <dbReference type="EMBL" id="PPE66325.1"/>
    </source>
</evidence>
<evidence type="ECO:0000313" key="3">
    <source>
        <dbReference type="Proteomes" id="UP000238605"/>
    </source>
</evidence>
<comment type="similarity">
    <text evidence="1">Belongs to the UPF0065 (bug) family.</text>
</comment>
<dbReference type="PROSITE" id="PS51318">
    <property type="entry name" value="TAT"/>
    <property type="match status" value="1"/>
</dbReference>
<dbReference type="PIRSF" id="PIRSF017082">
    <property type="entry name" value="YflP"/>
    <property type="match status" value="1"/>
</dbReference>
<accession>A0A2S5SUB6</accession>
<dbReference type="AlphaFoldDB" id="A0A2S5SUB6"/>
<dbReference type="CDD" id="cd13579">
    <property type="entry name" value="PBP2_Bug_NagM"/>
    <property type="match status" value="1"/>
</dbReference>
<organism evidence="2 3">
    <name type="scientific">Caldimonas caldifontis</name>
    <dbReference type="NCBI Taxonomy" id="1452508"/>
    <lineage>
        <taxon>Bacteria</taxon>
        <taxon>Pseudomonadati</taxon>
        <taxon>Pseudomonadota</taxon>
        <taxon>Betaproteobacteria</taxon>
        <taxon>Burkholderiales</taxon>
        <taxon>Sphaerotilaceae</taxon>
        <taxon>Caldimonas</taxon>
    </lineage>
</organism>
<dbReference type="RefSeq" id="WP_104302608.1">
    <property type="nucleotide sequence ID" value="NZ_PSNX01000008.1"/>
</dbReference>
<sequence length="328" mass="34016">MIDRRQFLAYGGAAAAAGFGLAPGLSLAQAIDTARVLCGFPAGGTTDAVSRRVADKLRGSYARVAVVENKPGAGGRIAVEELRRSPNDGAHLLLTPAAMITLYPHIYRSLPYKPEDVTPVCTAGTIVFGFGVGPAVPESVKDIKSYLEWAKANPTGANYGSPGAGSPPHFLGALLSKESGVALNHVPYRGSAPGIQDLLGGQVASFSSPVGDYLPHLGTGRLRLLATSGATRSRFAPNVPTYTEQGFKALEMSEWYGFFLPGQASAEVTQRAAQAIKAAVSAPDVIEAFAQLGVEAGANTPAELAAAVKRENAAWGPIVTRVGFTPEA</sequence>
<comment type="caution">
    <text evidence="2">The sequence shown here is derived from an EMBL/GenBank/DDBJ whole genome shotgun (WGS) entry which is preliminary data.</text>
</comment>
<gene>
    <name evidence="2" type="ORF">C1704_10140</name>
</gene>
<dbReference type="OrthoDB" id="9150102at2"/>
<dbReference type="InterPro" id="IPR006311">
    <property type="entry name" value="TAT_signal"/>
</dbReference>
<dbReference type="InterPro" id="IPR042100">
    <property type="entry name" value="Bug_dom1"/>
</dbReference>
<dbReference type="Proteomes" id="UP000238605">
    <property type="component" value="Unassembled WGS sequence"/>
</dbReference>
<dbReference type="Gene3D" id="3.40.190.10">
    <property type="entry name" value="Periplasmic binding protein-like II"/>
    <property type="match status" value="1"/>
</dbReference>
<name>A0A2S5SUB6_9BURK</name>
<evidence type="ECO:0000256" key="1">
    <source>
        <dbReference type="ARBA" id="ARBA00006987"/>
    </source>
</evidence>
<dbReference type="PANTHER" id="PTHR42928">
    <property type="entry name" value="TRICARBOXYLATE-BINDING PROTEIN"/>
    <property type="match status" value="1"/>
</dbReference>
<keyword evidence="3" id="KW-1185">Reference proteome</keyword>
<dbReference type="Pfam" id="PF03401">
    <property type="entry name" value="TctC"/>
    <property type="match status" value="1"/>
</dbReference>
<dbReference type="Gene3D" id="3.40.190.150">
    <property type="entry name" value="Bordetella uptake gene, domain 1"/>
    <property type="match status" value="1"/>
</dbReference>
<protein>
    <submittedName>
        <fullName evidence="2">Twin-arginine translocation pathway signal protein</fullName>
    </submittedName>
</protein>
<reference evidence="2 3" key="1">
    <citation type="submission" date="2018-02" db="EMBL/GenBank/DDBJ databases">
        <title>Reclassifiation of [Polyangium] brachysporum DSM 7029 as Guopingzhaonella breviflexa gen. nov., sp. nov., a member of the family Comamonadaceae.</title>
        <authorList>
            <person name="Tang B."/>
        </authorList>
    </citation>
    <scope>NUCLEOTIDE SEQUENCE [LARGE SCALE GENOMIC DNA]</scope>
    <source>
        <strain evidence="2 3">BCRC 80649</strain>
    </source>
</reference>
<dbReference type="InterPro" id="IPR005064">
    <property type="entry name" value="BUG"/>
</dbReference>